<gene>
    <name evidence="1" type="ORF">PXEA_LOCUS37390</name>
</gene>
<accession>A0A3S5B2G4</accession>
<dbReference type="AlphaFoldDB" id="A0A3S5B2G4"/>
<evidence type="ECO:0000313" key="2">
    <source>
        <dbReference type="Proteomes" id="UP000784294"/>
    </source>
</evidence>
<dbReference type="EMBL" id="CAAALY010287243">
    <property type="protein sequence ID" value="VEL43950.1"/>
    <property type="molecule type" value="Genomic_DNA"/>
</dbReference>
<protein>
    <submittedName>
        <fullName evidence="1">Uncharacterized protein</fullName>
    </submittedName>
</protein>
<sequence length="103" mass="11759">MKCDVPFSSAFMRTLHTPRRLSHPLTPCNLVLRMLIRLPYFYAVLNLWILSLPLAPWDPSATSLVQVFRSTPATPSVLLEALFPTLKPLQHGPRFWYNLPSAN</sequence>
<keyword evidence="2" id="KW-1185">Reference proteome</keyword>
<proteinExistence type="predicted"/>
<evidence type="ECO:0000313" key="1">
    <source>
        <dbReference type="EMBL" id="VEL43950.1"/>
    </source>
</evidence>
<dbReference type="Proteomes" id="UP000784294">
    <property type="component" value="Unassembled WGS sequence"/>
</dbReference>
<comment type="caution">
    <text evidence="1">The sequence shown here is derived from an EMBL/GenBank/DDBJ whole genome shotgun (WGS) entry which is preliminary data.</text>
</comment>
<reference evidence="1" key="1">
    <citation type="submission" date="2018-11" db="EMBL/GenBank/DDBJ databases">
        <authorList>
            <consortium name="Pathogen Informatics"/>
        </authorList>
    </citation>
    <scope>NUCLEOTIDE SEQUENCE</scope>
</reference>
<name>A0A3S5B2G4_9PLAT</name>
<organism evidence="1 2">
    <name type="scientific">Protopolystoma xenopodis</name>
    <dbReference type="NCBI Taxonomy" id="117903"/>
    <lineage>
        <taxon>Eukaryota</taxon>
        <taxon>Metazoa</taxon>
        <taxon>Spiralia</taxon>
        <taxon>Lophotrochozoa</taxon>
        <taxon>Platyhelminthes</taxon>
        <taxon>Monogenea</taxon>
        <taxon>Polyopisthocotylea</taxon>
        <taxon>Polystomatidea</taxon>
        <taxon>Polystomatidae</taxon>
        <taxon>Protopolystoma</taxon>
    </lineage>
</organism>